<dbReference type="AlphaFoldDB" id="A0A2T0B1V2"/>
<dbReference type="InterPro" id="IPR000550">
    <property type="entry name" value="Hppk"/>
</dbReference>
<evidence type="ECO:0000259" key="10">
    <source>
        <dbReference type="PROSITE" id="PS00794"/>
    </source>
</evidence>
<evidence type="ECO:0000256" key="5">
    <source>
        <dbReference type="ARBA" id="ARBA00022741"/>
    </source>
</evidence>
<dbReference type="RefSeq" id="WP_106064260.1">
    <property type="nucleotide sequence ID" value="NZ_PVXO01000058.1"/>
</dbReference>
<accession>A0A2T0B1V2</accession>
<dbReference type="InterPro" id="IPR006157">
    <property type="entry name" value="FolB_dom"/>
</dbReference>
<dbReference type="GO" id="GO:0016301">
    <property type="term" value="F:kinase activity"/>
    <property type="evidence" value="ECO:0007669"/>
    <property type="project" value="UniProtKB-KW"/>
</dbReference>
<proteinExistence type="inferred from homology"/>
<dbReference type="Pfam" id="PF02152">
    <property type="entry name" value="FolB"/>
    <property type="match status" value="1"/>
</dbReference>
<dbReference type="PANTHER" id="PTHR43071:SF1">
    <property type="entry name" value="2-AMINO-4-HYDROXY-6-HYDROXYMETHYLDIHYDROPTERIDINE PYROPHOSPHOKINASE"/>
    <property type="match status" value="1"/>
</dbReference>
<dbReference type="InterPro" id="IPR006156">
    <property type="entry name" value="Dihydroneopterin_aldolase"/>
</dbReference>
<comment type="pathway">
    <text evidence="2">Cofactor biosynthesis; tetrahydrofolate biosynthesis; 2-amino-4-hydroxy-6-hydroxymethyl-7,8-dihydropteridine diphosphate from 7,8-dihydroneopterin triphosphate: step 4/4.</text>
</comment>
<dbReference type="GO" id="GO:0046656">
    <property type="term" value="P:folic acid biosynthetic process"/>
    <property type="evidence" value="ECO:0007669"/>
    <property type="project" value="UniProtKB-UniRule"/>
</dbReference>
<dbReference type="UniPathway" id="UPA00077">
    <property type="reaction ID" value="UER00154"/>
</dbReference>
<dbReference type="Gene3D" id="3.30.1130.10">
    <property type="match status" value="1"/>
</dbReference>
<dbReference type="Proteomes" id="UP000239706">
    <property type="component" value="Unassembled WGS sequence"/>
</dbReference>
<dbReference type="CDD" id="cd00483">
    <property type="entry name" value="HPPK"/>
    <property type="match status" value="1"/>
</dbReference>
<keyword evidence="8 9" id="KW-0289">Folate biosynthesis</keyword>
<keyword evidence="9" id="KW-0456">Lyase</keyword>
<evidence type="ECO:0000256" key="2">
    <source>
        <dbReference type="ARBA" id="ARBA00005051"/>
    </source>
</evidence>
<dbReference type="InterPro" id="IPR035907">
    <property type="entry name" value="Hppk_sf"/>
</dbReference>
<keyword evidence="5" id="KW-0547">Nucleotide-binding</keyword>
<dbReference type="GO" id="GO:0003848">
    <property type="term" value="F:2-amino-4-hydroxy-6-hydroxymethyldihydropteridine diphosphokinase activity"/>
    <property type="evidence" value="ECO:0007669"/>
    <property type="project" value="UniProtKB-EC"/>
</dbReference>
<dbReference type="SUPFAM" id="SSF55083">
    <property type="entry name" value="6-hydroxymethyl-7,8-dihydropterin pyrophosphokinase, HPPK"/>
    <property type="match status" value="1"/>
</dbReference>
<evidence type="ECO:0000256" key="6">
    <source>
        <dbReference type="ARBA" id="ARBA00022777"/>
    </source>
</evidence>
<dbReference type="SUPFAM" id="SSF55620">
    <property type="entry name" value="Tetrahydrobiopterin biosynthesis enzymes-like"/>
    <property type="match status" value="1"/>
</dbReference>
<evidence type="ECO:0000256" key="1">
    <source>
        <dbReference type="ARBA" id="ARBA00000198"/>
    </source>
</evidence>
<evidence type="ECO:0000256" key="4">
    <source>
        <dbReference type="ARBA" id="ARBA00022679"/>
    </source>
</evidence>
<dbReference type="NCBIfam" id="TIGR01498">
    <property type="entry name" value="folK"/>
    <property type="match status" value="1"/>
</dbReference>
<dbReference type="Pfam" id="PF01288">
    <property type="entry name" value="HPPK"/>
    <property type="match status" value="1"/>
</dbReference>
<feature type="domain" description="7,8-dihydro-6-hydroxymethylpterin-pyrophosphokinase" evidence="10">
    <location>
        <begin position="206"/>
        <end position="217"/>
    </location>
</feature>
<evidence type="ECO:0000256" key="3">
    <source>
        <dbReference type="ARBA" id="ARBA00009640"/>
    </source>
</evidence>
<dbReference type="EMBL" id="PVXO01000058">
    <property type="protein sequence ID" value="PRR77799.1"/>
    <property type="molecule type" value="Genomic_DNA"/>
</dbReference>
<dbReference type="InterPro" id="IPR043133">
    <property type="entry name" value="GTP-CH-I_C/QueF"/>
</dbReference>
<dbReference type="PANTHER" id="PTHR43071">
    <property type="entry name" value="2-AMINO-4-HYDROXY-6-HYDROXYMETHYLDIHYDROPTERIDINE PYROPHOSPHOKINASE"/>
    <property type="match status" value="1"/>
</dbReference>
<keyword evidence="7" id="KW-0067">ATP-binding</keyword>
<evidence type="ECO:0000256" key="8">
    <source>
        <dbReference type="ARBA" id="ARBA00022909"/>
    </source>
</evidence>
<comment type="caution">
    <text evidence="11">The sequence shown here is derived from an EMBL/GenBank/DDBJ whole genome shotgun (WGS) entry which is preliminary data.</text>
</comment>
<comment type="similarity">
    <text evidence="9">Belongs to the DHNA family.</text>
</comment>
<keyword evidence="12" id="KW-1185">Reference proteome</keyword>
<evidence type="ECO:0000313" key="11">
    <source>
        <dbReference type="EMBL" id="PRR77799.1"/>
    </source>
</evidence>
<comment type="catalytic activity">
    <reaction evidence="1">
        <text>6-hydroxymethyl-7,8-dihydropterin + ATP = (7,8-dihydropterin-6-yl)methyl diphosphate + AMP + H(+)</text>
        <dbReference type="Rhea" id="RHEA:11412"/>
        <dbReference type="ChEBI" id="CHEBI:15378"/>
        <dbReference type="ChEBI" id="CHEBI:30616"/>
        <dbReference type="ChEBI" id="CHEBI:44841"/>
        <dbReference type="ChEBI" id="CHEBI:72950"/>
        <dbReference type="ChEBI" id="CHEBI:456215"/>
        <dbReference type="EC" id="2.7.6.3"/>
    </reaction>
</comment>
<dbReference type="NCBIfam" id="TIGR00525">
    <property type="entry name" value="folB"/>
    <property type="match status" value="1"/>
</dbReference>
<dbReference type="CDD" id="cd00534">
    <property type="entry name" value="DHNA_DHNTPE"/>
    <property type="match status" value="1"/>
</dbReference>
<comment type="pathway">
    <text evidence="9">Cofactor biosynthesis; tetrahydrofolate biosynthesis; 2-amino-4-hydroxy-6-hydroxymethyl-7,8-dihydropteridine diphosphate from 7,8-dihydroneopterin triphosphate: step 3/4.</text>
</comment>
<dbReference type="GO" id="GO:0004150">
    <property type="term" value="F:dihydroneopterin aldolase activity"/>
    <property type="evidence" value="ECO:0007669"/>
    <property type="project" value="UniProtKB-UniRule"/>
</dbReference>
<reference evidence="11 12" key="1">
    <citation type="submission" date="2018-03" db="EMBL/GenBank/DDBJ databases">
        <title>Genome sequence of Clostridium liquoris DSM 100320.</title>
        <authorList>
            <person name="Poehlein A."/>
            <person name="Daniel R."/>
        </authorList>
    </citation>
    <scope>NUCLEOTIDE SEQUENCE [LARGE SCALE GENOMIC DNA]</scope>
    <source>
        <strain evidence="11 12">DSM 100320</strain>
    </source>
</reference>
<comment type="function">
    <text evidence="9">Catalyzes the conversion of 7,8-dihydroneopterin to 6-hydroxymethyl-7,8-dihydropterin.</text>
</comment>
<sequence>MDKIIVKDFEIFANHGVFQEEKVLGQKFIVSLELDISTREAALTGDLTRSVNYGELCHKIENEIQKESYDLIETVAEKIAEFILLEYPLVKGVKVNLKKPWAPILRHLEYVAVEIYRKRSRAFIALGSNMGDKQKNLLDAIDKIKASKHTKVEKVSSFITTEPWGYLDQDKFLNGVIEVDTILPPKELVRFLLNIEKELKRERIIKWGPRTIDLDVILYDDLITEDEEILLPHPRMQDRMFVLEPLAEIAPYLMHPVLHKRIIQLKEELENREKNMEGYNGKKPRGI</sequence>
<dbReference type="Gene3D" id="3.30.70.560">
    <property type="entry name" value="7,8-Dihydro-6-hydroxymethylpterin-pyrophosphokinase HPPK"/>
    <property type="match status" value="1"/>
</dbReference>
<protein>
    <recommendedName>
        <fullName evidence="9">Bifunctional folate synthesis protein</fullName>
    </recommendedName>
    <domain>
        <recommendedName>
            <fullName evidence="9">Dihydroneopterin aldolase</fullName>
            <shortName evidence="9">DHNA</shortName>
            <ecNumber evidence="9">4.1.2.25</ecNumber>
        </recommendedName>
        <alternativeName>
            <fullName evidence="9">7,8-dihydroneopterin aldolase</fullName>
        </alternativeName>
    </domain>
    <domain>
        <recommendedName>
            <fullName evidence="9">2-amino-4-hydroxy-6-hydroxymethyldihydropteridine pyrophosphokinase</fullName>
            <ecNumber evidence="9">2.7.6.3</ecNumber>
        </recommendedName>
        <alternativeName>
            <fullName evidence="9">6-hydroxymethyl-7,8-dihydropterin pyrophosphokinase</fullName>
            <shortName evidence="9">PPPK</shortName>
        </alternativeName>
        <alternativeName>
            <fullName evidence="9">7,8-dihydro-6-hydroxymethylpterin pyrophosphokinase</fullName>
            <shortName evidence="9">HPPK</shortName>
        </alternativeName>
    </domain>
</protein>
<comment type="catalytic activity">
    <reaction evidence="9">
        <text>7,8-dihydroneopterin = 6-hydroxymethyl-7,8-dihydropterin + glycolaldehyde</text>
        <dbReference type="Rhea" id="RHEA:10540"/>
        <dbReference type="ChEBI" id="CHEBI:17001"/>
        <dbReference type="ChEBI" id="CHEBI:17071"/>
        <dbReference type="ChEBI" id="CHEBI:44841"/>
        <dbReference type="EC" id="4.1.2.25"/>
    </reaction>
</comment>
<evidence type="ECO:0000256" key="9">
    <source>
        <dbReference type="RuleBase" id="RU362079"/>
    </source>
</evidence>
<dbReference type="NCBIfam" id="TIGR00526">
    <property type="entry name" value="folB_dom"/>
    <property type="match status" value="1"/>
</dbReference>
<evidence type="ECO:0000256" key="7">
    <source>
        <dbReference type="ARBA" id="ARBA00022840"/>
    </source>
</evidence>
<gene>
    <name evidence="11" type="primary">sulD</name>
    <name evidence="11" type="ORF">CLLI_21870</name>
</gene>
<dbReference type="EC" id="2.7.6.3" evidence="9"/>
<name>A0A2T0B1V2_9CLOT</name>
<organism evidence="11 12">
    <name type="scientific">Clostridium liquoris</name>
    <dbReference type="NCBI Taxonomy" id="1289519"/>
    <lineage>
        <taxon>Bacteria</taxon>
        <taxon>Bacillati</taxon>
        <taxon>Bacillota</taxon>
        <taxon>Clostridia</taxon>
        <taxon>Eubacteriales</taxon>
        <taxon>Clostridiaceae</taxon>
        <taxon>Clostridium</taxon>
    </lineage>
</organism>
<dbReference type="GO" id="GO:0005524">
    <property type="term" value="F:ATP binding"/>
    <property type="evidence" value="ECO:0007669"/>
    <property type="project" value="UniProtKB-KW"/>
</dbReference>
<dbReference type="EC" id="4.1.2.25" evidence="9"/>
<dbReference type="PROSITE" id="PS00794">
    <property type="entry name" value="HPPK"/>
    <property type="match status" value="1"/>
</dbReference>
<dbReference type="SMART" id="SM00905">
    <property type="entry name" value="FolB"/>
    <property type="match status" value="1"/>
</dbReference>
<keyword evidence="4" id="KW-0808">Transferase</keyword>
<comment type="similarity">
    <text evidence="3">In the N-terminal section; belongs to the DHNA family.</text>
</comment>
<keyword evidence="6" id="KW-0418">Kinase</keyword>
<dbReference type="GO" id="GO:0046654">
    <property type="term" value="P:tetrahydrofolate biosynthetic process"/>
    <property type="evidence" value="ECO:0007669"/>
    <property type="project" value="UniProtKB-UniRule"/>
</dbReference>
<evidence type="ECO:0000313" key="12">
    <source>
        <dbReference type="Proteomes" id="UP000239706"/>
    </source>
</evidence>
<dbReference type="OrthoDB" id="9808041at2"/>